<dbReference type="RefSeq" id="WP_013907780.1">
    <property type="nucleotide sequence ID" value="NC_015681.1"/>
</dbReference>
<dbReference type="KEGG" id="tid:Thein_1170"/>
<accession>F8A843</accession>
<organism evidence="3 4">
    <name type="scientific">Thermodesulfatator indicus (strain DSM 15286 / JCM 11887 / CIR29812)</name>
    <dbReference type="NCBI Taxonomy" id="667014"/>
    <lineage>
        <taxon>Bacteria</taxon>
        <taxon>Pseudomonadati</taxon>
        <taxon>Thermodesulfobacteriota</taxon>
        <taxon>Thermodesulfobacteria</taxon>
        <taxon>Thermodesulfobacteriales</taxon>
        <taxon>Thermodesulfatatoraceae</taxon>
        <taxon>Thermodesulfatator</taxon>
    </lineage>
</organism>
<dbReference type="OrthoDB" id="5705574at2"/>
<evidence type="ECO:0000313" key="3">
    <source>
        <dbReference type="EMBL" id="AEH45038.1"/>
    </source>
</evidence>
<reference evidence="3 4" key="2">
    <citation type="journal article" date="2012" name="Stand. Genomic Sci.">
        <title>Complete genome sequence of the thermophilic sulfate-reducing ocean bacterium Thermodesulfatator indicus type strain (CIR29812(T)).</title>
        <authorList>
            <person name="Anderson I."/>
            <person name="Saunders E."/>
            <person name="Lapidus A."/>
            <person name="Nolan M."/>
            <person name="Lucas S."/>
            <person name="Tice H."/>
            <person name="Del Rio T.G."/>
            <person name="Cheng J.F."/>
            <person name="Han C."/>
            <person name="Tapia R."/>
            <person name="Goodwin L.A."/>
            <person name="Pitluck S."/>
            <person name="Liolios K."/>
            <person name="Mavromatis K."/>
            <person name="Pagani I."/>
            <person name="Ivanova N."/>
            <person name="Mikhailova N."/>
            <person name="Pati A."/>
            <person name="Chen A."/>
            <person name="Palaniappan K."/>
            <person name="Land M."/>
            <person name="Hauser L."/>
            <person name="Jeffries C.D."/>
            <person name="Chang Y.J."/>
            <person name="Brambilla E.M."/>
            <person name="Rohde M."/>
            <person name="Spring S."/>
            <person name="Goker M."/>
            <person name="Detter J.C."/>
            <person name="Woyke T."/>
            <person name="Bristow J."/>
            <person name="Eisen J.A."/>
            <person name="Markowitz V."/>
            <person name="Hugenholtz P."/>
            <person name="Kyrpides N.C."/>
            <person name="Klenk H.P."/>
        </authorList>
    </citation>
    <scope>NUCLEOTIDE SEQUENCE [LARGE SCALE GENOMIC DNA]</scope>
    <source>
        <strain evidence="4">DSM 15286 / JCM 11887 / CIR29812</strain>
    </source>
</reference>
<dbReference type="HOGENOM" id="CLU_033227_1_0_0"/>
<dbReference type="Pfam" id="PF07075">
    <property type="entry name" value="NamZ_N"/>
    <property type="match status" value="1"/>
</dbReference>
<evidence type="ECO:0000313" key="4">
    <source>
        <dbReference type="Proteomes" id="UP000006793"/>
    </source>
</evidence>
<dbReference type="STRING" id="667014.Thein_1170"/>
<dbReference type="Proteomes" id="UP000006793">
    <property type="component" value="Chromosome"/>
</dbReference>
<dbReference type="PaxDb" id="667014-Thein_1170"/>
<feature type="domain" description="Peptidoglycan beta-N-acetylmuramidase NamZ C-terminal" evidence="2">
    <location>
        <begin position="227"/>
        <end position="383"/>
    </location>
</feature>
<dbReference type="Gene3D" id="3.40.50.12170">
    <property type="entry name" value="Uncharacterised protein PF07075, DUF1343"/>
    <property type="match status" value="1"/>
</dbReference>
<dbReference type="PIRSF" id="PIRSF016719">
    <property type="entry name" value="UCP016719"/>
    <property type="match status" value="1"/>
</dbReference>
<feature type="domain" description="Peptidoglycan beta-N-acetylmuramidase NamZ N-terminal" evidence="1">
    <location>
        <begin position="23"/>
        <end position="223"/>
    </location>
</feature>
<proteinExistence type="predicted"/>
<dbReference type="AlphaFoldDB" id="F8A843"/>
<dbReference type="PANTHER" id="PTHR42915:SF1">
    <property type="entry name" value="PEPTIDOGLYCAN BETA-N-ACETYLMURAMIDASE NAMZ"/>
    <property type="match status" value="1"/>
</dbReference>
<dbReference type="PANTHER" id="PTHR42915">
    <property type="entry name" value="HYPOTHETICAL 460 KDA PROTEIN IN FEUA-SIGW INTERGENIC REGION [PRECURSOR]"/>
    <property type="match status" value="1"/>
</dbReference>
<dbReference type="eggNOG" id="COG3876">
    <property type="taxonomic scope" value="Bacteria"/>
</dbReference>
<evidence type="ECO:0000259" key="2">
    <source>
        <dbReference type="Pfam" id="PF20732"/>
    </source>
</evidence>
<dbReference type="Gene3D" id="3.90.1150.140">
    <property type="match status" value="1"/>
</dbReference>
<dbReference type="PATRIC" id="fig|667014.3.peg.1206"/>
<protein>
    <submittedName>
        <fullName evidence="3">Uncharacterized conserved protein UCP016719</fullName>
    </submittedName>
</protein>
<name>F8A843_THEID</name>
<dbReference type="InterPro" id="IPR048503">
    <property type="entry name" value="NamZ_C"/>
</dbReference>
<gene>
    <name evidence="3" type="ordered locus">Thein_1170</name>
</gene>
<dbReference type="InterPro" id="IPR048502">
    <property type="entry name" value="NamZ_N"/>
</dbReference>
<dbReference type="Pfam" id="PF20732">
    <property type="entry name" value="NamZ_C"/>
    <property type="match status" value="1"/>
</dbReference>
<evidence type="ECO:0000259" key="1">
    <source>
        <dbReference type="Pfam" id="PF07075"/>
    </source>
</evidence>
<dbReference type="InterPro" id="IPR008302">
    <property type="entry name" value="NamZ"/>
</dbReference>
<reference evidence="4" key="1">
    <citation type="submission" date="2011-04" db="EMBL/GenBank/DDBJ databases">
        <title>The complete genome of Thermodesulfatator indicus DSM 15286.</title>
        <authorList>
            <person name="Lucas S."/>
            <person name="Copeland A."/>
            <person name="Lapidus A."/>
            <person name="Bruce D."/>
            <person name="Goodwin L."/>
            <person name="Pitluck S."/>
            <person name="Peters L."/>
            <person name="Kyrpides N."/>
            <person name="Mavromatis K."/>
            <person name="Pagani I."/>
            <person name="Ivanova N."/>
            <person name="Saunders L."/>
            <person name="Detter J.C."/>
            <person name="Tapia R."/>
            <person name="Han C."/>
            <person name="Land M."/>
            <person name="Hauser L."/>
            <person name="Markowitz V."/>
            <person name="Cheng J.-F."/>
            <person name="Hugenholtz P."/>
            <person name="Woyke T."/>
            <person name="Wu D."/>
            <person name="Spring S."/>
            <person name="Schroeder M."/>
            <person name="Brambilla E."/>
            <person name="Klenk H.-P."/>
            <person name="Eisen J.A."/>
        </authorList>
    </citation>
    <scope>NUCLEOTIDE SEQUENCE [LARGE SCALE GENOMIC DNA]</scope>
    <source>
        <strain evidence="4">DSM 15286 / JCM 11887 / CIR29812</strain>
    </source>
</reference>
<keyword evidence="4" id="KW-1185">Reference proteome</keyword>
<dbReference type="InParanoid" id="F8A843"/>
<dbReference type="GO" id="GO:0033922">
    <property type="term" value="F:peptidoglycan beta-N-acetylmuramidase activity"/>
    <property type="evidence" value="ECO:0007669"/>
    <property type="project" value="InterPro"/>
</dbReference>
<sequence length="384" mass="43717">MVKSGLERLLKESRKDLLDRRLGLLCHQASILPNLTPAWVALKAKFSQKLKLLFSPQHGLFGEKQANMIASYEIVEPETGVPVISLYGPRLAPEPEHLAEIDILLVDLQDVGTRVYTYIWTLLLTMKACSKNGVKLIVLDRPNPIGGKIEGPILEEKFFSFVGLAPIPMRHGLTIGELALYLCQKFSLDLELEVIPMEGWSRDMFFPETGLPWVSPSPNMPRFETSLVYPGQVILEGTNLSEGRGTTMPFEVFGAPWLKVLALKEFFSKIEGIKVQIMHFIPWFDKWAGKLCQGIRLWIKEPQTYQPVKTTLLMLKEVAAQNPEFTFRSPPYEYEWSKSPFDIIVGKEELREALITQNEEHILTLLEEGTKEFQEEVEGLKLYV</sequence>
<dbReference type="EMBL" id="CP002683">
    <property type="protein sequence ID" value="AEH45038.1"/>
    <property type="molecule type" value="Genomic_DNA"/>
</dbReference>